<dbReference type="VEuPathDB" id="FungiDB:AMAG_06161"/>
<dbReference type="OrthoDB" id="9972657at2759"/>
<sequence length="283" mass="31945">MPLIVLSGFPCSGKTRRAEQLRAHFEATPTPCPDGWPTAVHIVNDEALRISRSDYQTAATEKKARAALLSAVERLLSPDVLVIVDAMNYIKGLRYQLYCIARNLTTPHCVFQCGVQEPVAREWNRARGDEGYDEKTFDELVSRYEEPDGKNRWDAPLFFVMHWDESLPVAAIEDAIVHRKAPPPNQSTMSKPLTETNYVYELDKATNELVLAFFQAQSNNPPGAMVTLLDCTTKIQIPAMTVALATLKGIRRQFLKLNQQRTTNDVSKVKELFIHFLSESVHK</sequence>
<dbReference type="EMBL" id="GG745336">
    <property type="protein sequence ID" value="KNE60804.1"/>
    <property type="molecule type" value="Genomic_DNA"/>
</dbReference>
<keyword evidence="6" id="KW-1185">Reference proteome</keyword>
<dbReference type="InterPro" id="IPR027417">
    <property type="entry name" value="P-loop_NTPase"/>
</dbReference>
<dbReference type="STRING" id="578462.A0A0L0SEE8"/>
<dbReference type="GO" id="GO:0006400">
    <property type="term" value="P:tRNA modification"/>
    <property type="evidence" value="ECO:0007669"/>
    <property type="project" value="UniProtKB-ARBA"/>
</dbReference>
<dbReference type="GO" id="GO:0006357">
    <property type="term" value="P:regulation of transcription by RNA polymerase II"/>
    <property type="evidence" value="ECO:0007669"/>
    <property type="project" value="UniProtKB-ARBA"/>
</dbReference>
<evidence type="ECO:0000256" key="1">
    <source>
        <dbReference type="ARBA" id="ARBA00022741"/>
    </source>
</evidence>
<organism evidence="5 6">
    <name type="scientific">Allomyces macrogynus (strain ATCC 38327)</name>
    <name type="common">Allomyces javanicus var. macrogynus</name>
    <dbReference type="NCBI Taxonomy" id="578462"/>
    <lineage>
        <taxon>Eukaryota</taxon>
        <taxon>Fungi</taxon>
        <taxon>Fungi incertae sedis</taxon>
        <taxon>Blastocladiomycota</taxon>
        <taxon>Blastocladiomycetes</taxon>
        <taxon>Blastocladiales</taxon>
        <taxon>Blastocladiaceae</taxon>
        <taxon>Allomyces</taxon>
    </lineage>
</organism>
<evidence type="ECO:0000256" key="2">
    <source>
        <dbReference type="ARBA" id="ARBA00022840"/>
    </source>
</evidence>
<evidence type="ECO:0000256" key="3">
    <source>
        <dbReference type="ARBA" id="ARBA00025768"/>
    </source>
</evidence>
<dbReference type="PANTHER" id="PTHR12435">
    <property type="match status" value="1"/>
</dbReference>
<dbReference type="eggNOG" id="KOG3062">
    <property type="taxonomic scope" value="Eukaryota"/>
</dbReference>
<evidence type="ECO:0008006" key="7">
    <source>
        <dbReference type="Google" id="ProtNLM"/>
    </source>
</evidence>
<evidence type="ECO:0000313" key="5">
    <source>
        <dbReference type="EMBL" id="KNE60804.1"/>
    </source>
</evidence>
<comment type="subunit">
    <text evidence="4">Interacts with the elongator complex.</text>
</comment>
<reference evidence="5 6" key="1">
    <citation type="submission" date="2009-11" db="EMBL/GenBank/DDBJ databases">
        <title>Annotation of Allomyces macrogynus ATCC 38327.</title>
        <authorList>
            <consortium name="The Broad Institute Genome Sequencing Platform"/>
            <person name="Russ C."/>
            <person name="Cuomo C."/>
            <person name="Burger G."/>
            <person name="Gray M.W."/>
            <person name="Holland P.W.H."/>
            <person name="King N."/>
            <person name="Lang F.B.F."/>
            <person name="Roger A.J."/>
            <person name="Ruiz-Trillo I."/>
            <person name="Young S.K."/>
            <person name="Zeng Q."/>
            <person name="Gargeya S."/>
            <person name="Fitzgerald M."/>
            <person name="Haas B."/>
            <person name="Abouelleil A."/>
            <person name="Alvarado L."/>
            <person name="Arachchi H.M."/>
            <person name="Berlin A."/>
            <person name="Chapman S.B."/>
            <person name="Gearin G."/>
            <person name="Goldberg J."/>
            <person name="Griggs A."/>
            <person name="Gujja S."/>
            <person name="Hansen M."/>
            <person name="Heiman D."/>
            <person name="Howarth C."/>
            <person name="Larimer J."/>
            <person name="Lui A."/>
            <person name="MacDonald P.J.P."/>
            <person name="McCowen C."/>
            <person name="Montmayeur A."/>
            <person name="Murphy C."/>
            <person name="Neiman D."/>
            <person name="Pearson M."/>
            <person name="Priest M."/>
            <person name="Roberts A."/>
            <person name="Saif S."/>
            <person name="Shea T."/>
            <person name="Sisk P."/>
            <person name="Stolte C."/>
            <person name="Sykes S."/>
            <person name="Wortman J."/>
            <person name="Nusbaum C."/>
            <person name="Birren B."/>
        </authorList>
    </citation>
    <scope>NUCLEOTIDE SEQUENCE [LARGE SCALE GENOMIC DNA]</scope>
    <source>
        <strain evidence="5 6">ATCC 38327</strain>
    </source>
</reference>
<dbReference type="Proteomes" id="UP000054350">
    <property type="component" value="Unassembled WGS sequence"/>
</dbReference>
<dbReference type="GO" id="GO:0005524">
    <property type="term" value="F:ATP binding"/>
    <property type="evidence" value="ECO:0007669"/>
    <property type="project" value="UniProtKB-KW"/>
</dbReference>
<name>A0A0L0SEE8_ALLM3</name>
<keyword evidence="2" id="KW-0067">ATP-binding</keyword>
<dbReference type="Pfam" id="PF08433">
    <property type="entry name" value="KTI12"/>
    <property type="match status" value="1"/>
</dbReference>
<dbReference type="FunFam" id="3.40.50.300:FF:000827">
    <property type="entry name" value="KTI12 chromatin-associated homolog"/>
    <property type="match status" value="1"/>
</dbReference>
<dbReference type="AlphaFoldDB" id="A0A0L0SEE8"/>
<dbReference type="InterPro" id="IPR013641">
    <property type="entry name" value="KTI12/PSTK"/>
</dbReference>
<dbReference type="OMA" id="THSRWDK"/>
<evidence type="ECO:0000256" key="4">
    <source>
        <dbReference type="ARBA" id="ARBA00063730"/>
    </source>
</evidence>
<comment type="similarity">
    <text evidence="3">Belongs to the KTI12 family.</text>
</comment>
<dbReference type="Gene3D" id="3.40.50.300">
    <property type="entry name" value="P-loop containing nucleotide triphosphate hydrolases"/>
    <property type="match status" value="1"/>
</dbReference>
<dbReference type="SUPFAM" id="SSF52540">
    <property type="entry name" value="P-loop containing nucleoside triphosphate hydrolases"/>
    <property type="match status" value="1"/>
</dbReference>
<protein>
    <recommendedName>
        <fullName evidence="7">Chromatin associated protein KTI12</fullName>
    </recommendedName>
</protein>
<keyword evidence="1" id="KW-0547">Nucleotide-binding</keyword>
<gene>
    <name evidence="5" type="ORF">AMAG_06161</name>
</gene>
<evidence type="ECO:0000313" key="6">
    <source>
        <dbReference type="Proteomes" id="UP000054350"/>
    </source>
</evidence>
<reference evidence="6" key="2">
    <citation type="submission" date="2009-11" db="EMBL/GenBank/DDBJ databases">
        <title>The Genome Sequence of Allomyces macrogynus strain ATCC 38327.</title>
        <authorList>
            <consortium name="The Broad Institute Genome Sequencing Platform"/>
            <person name="Russ C."/>
            <person name="Cuomo C."/>
            <person name="Shea T."/>
            <person name="Young S.K."/>
            <person name="Zeng Q."/>
            <person name="Koehrsen M."/>
            <person name="Haas B."/>
            <person name="Borodovsky M."/>
            <person name="Guigo R."/>
            <person name="Alvarado L."/>
            <person name="Berlin A."/>
            <person name="Borenstein D."/>
            <person name="Chen Z."/>
            <person name="Engels R."/>
            <person name="Freedman E."/>
            <person name="Gellesch M."/>
            <person name="Goldberg J."/>
            <person name="Griggs A."/>
            <person name="Gujja S."/>
            <person name="Heiman D."/>
            <person name="Hepburn T."/>
            <person name="Howarth C."/>
            <person name="Jen D."/>
            <person name="Larson L."/>
            <person name="Lewis B."/>
            <person name="Mehta T."/>
            <person name="Park D."/>
            <person name="Pearson M."/>
            <person name="Roberts A."/>
            <person name="Saif S."/>
            <person name="Shenoy N."/>
            <person name="Sisk P."/>
            <person name="Stolte C."/>
            <person name="Sykes S."/>
            <person name="Walk T."/>
            <person name="White J."/>
            <person name="Yandava C."/>
            <person name="Burger G."/>
            <person name="Gray M.W."/>
            <person name="Holland P.W.H."/>
            <person name="King N."/>
            <person name="Lang F.B.F."/>
            <person name="Roger A.J."/>
            <person name="Ruiz-Trillo I."/>
            <person name="Lander E."/>
            <person name="Nusbaum C."/>
        </authorList>
    </citation>
    <scope>NUCLEOTIDE SEQUENCE [LARGE SCALE GENOMIC DNA]</scope>
    <source>
        <strain evidence="6">ATCC 38327</strain>
    </source>
</reference>
<proteinExistence type="inferred from homology"/>
<accession>A0A0L0SEE8</accession>